<dbReference type="PANTHER" id="PTHR23026:SF117">
    <property type="entry name" value="NITROREDUCTASE"/>
    <property type="match status" value="1"/>
</dbReference>
<dbReference type="CDD" id="cd02151">
    <property type="entry name" value="nitroreductase"/>
    <property type="match status" value="1"/>
</dbReference>
<feature type="domain" description="Nitroreductase" evidence="1">
    <location>
        <begin position="6"/>
        <end position="62"/>
    </location>
</feature>
<gene>
    <name evidence="2" type="ORF">SAMN04488692_101113</name>
</gene>
<sequence>MYLDLLKERRSIRNYSGREVEGEDIQQIIQAALLSPTSRGSRPWRFVLVDDPDLLEDLAAAKEEGSEFVSGAEMAIVVAADPRASDVWIEDCAIAAANMHNIAAGMDLGSCWVQIRRRKCKDGKSSEKYVRELLGLSEQLRVACFLAVGYPEDNKESRRLEDLSYEKVHYNYYGQDIPE</sequence>
<dbReference type="STRING" id="321763.SAMN04488692_101113"/>
<dbReference type="OrthoDB" id="9783470at2"/>
<evidence type="ECO:0000313" key="3">
    <source>
        <dbReference type="Proteomes" id="UP000199476"/>
    </source>
</evidence>
<organism evidence="2 3">
    <name type="scientific">Halarsenatibacter silvermanii</name>
    <dbReference type="NCBI Taxonomy" id="321763"/>
    <lineage>
        <taxon>Bacteria</taxon>
        <taxon>Bacillati</taxon>
        <taxon>Bacillota</taxon>
        <taxon>Clostridia</taxon>
        <taxon>Halanaerobiales</taxon>
        <taxon>Halarsenatibacteraceae</taxon>
        <taxon>Halarsenatibacter</taxon>
    </lineage>
</organism>
<feature type="domain" description="Nitroreductase" evidence="1">
    <location>
        <begin position="64"/>
        <end position="150"/>
    </location>
</feature>
<keyword evidence="3" id="KW-1185">Reference proteome</keyword>
<dbReference type="InterPro" id="IPR000415">
    <property type="entry name" value="Nitroreductase-like"/>
</dbReference>
<dbReference type="AlphaFoldDB" id="A0A1G9H6C7"/>
<dbReference type="InterPro" id="IPR029479">
    <property type="entry name" value="Nitroreductase"/>
</dbReference>
<dbReference type="EMBL" id="FNGO01000001">
    <property type="protein sequence ID" value="SDL08395.1"/>
    <property type="molecule type" value="Genomic_DNA"/>
</dbReference>
<dbReference type="RefSeq" id="WP_089757622.1">
    <property type="nucleotide sequence ID" value="NZ_FNGO01000001.1"/>
</dbReference>
<protein>
    <submittedName>
        <fullName evidence="2">Nitroreductase</fullName>
    </submittedName>
</protein>
<dbReference type="GO" id="GO:0016491">
    <property type="term" value="F:oxidoreductase activity"/>
    <property type="evidence" value="ECO:0007669"/>
    <property type="project" value="InterPro"/>
</dbReference>
<dbReference type="Proteomes" id="UP000199476">
    <property type="component" value="Unassembled WGS sequence"/>
</dbReference>
<dbReference type="Gene3D" id="3.40.109.10">
    <property type="entry name" value="NADH Oxidase"/>
    <property type="match status" value="1"/>
</dbReference>
<proteinExistence type="predicted"/>
<evidence type="ECO:0000313" key="2">
    <source>
        <dbReference type="EMBL" id="SDL08395.1"/>
    </source>
</evidence>
<dbReference type="InterPro" id="IPR050627">
    <property type="entry name" value="Nitroreductase/BluB"/>
</dbReference>
<dbReference type="Pfam" id="PF00881">
    <property type="entry name" value="Nitroreductase"/>
    <property type="match status" value="2"/>
</dbReference>
<name>A0A1G9H6C7_9FIRM</name>
<accession>A0A1G9H6C7</accession>
<dbReference type="PANTHER" id="PTHR23026">
    <property type="entry name" value="NADPH NITROREDUCTASE"/>
    <property type="match status" value="1"/>
</dbReference>
<evidence type="ECO:0000259" key="1">
    <source>
        <dbReference type="Pfam" id="PF00881"/>
    </source>
</evidence>
<dbReference type="SUPFAM" id="SSF55469">
    <property type="entry name" value="FMN-dependent nitroreductase-like"/>
    <property type="match status" value="1"/>
</dbReference>
<reference evidence="2 3" key="1">
    <citation type="submission" date="2016-10" db="EMBL/GenBank/DDBJ databases">
        <authorList>
            <person name="de Groot N.N."/>
        </authorList>
    </citation>
    <scope>NUCLEOTIDE SEQUENCE [LARGE SCALE GENOMIC DNA]</scope>
    <source>
        <strain evidence="2 3">SLAS-1</strain>
    </source>
</reference>